<protein>
    <submittedName>
        <fullName evidence="5">Type III secretion protein HrpZ</fullName>
    </submittedName>
</protein>
<feature type="compositionally biased region" description="Low complexity" evidence="4">
    <location>
        <begin position="202"/>
        <end position="218"/>
    </location>
</feature>
<organism evidence="5">
    <name type="scientific">Pseudomonas graminis</name>
    <dbReference type="NCBI Taxonomy" id="158627"/>
    <lineage>
        <taxon>Bacteria</taxon>
        <taxon>Pseudomonadati</taxon>
        <taxon>Pseudomonadota</taxon>
        <taxon>Gammaproteobacteria</taxon>
        <taxon>Pseudomonadales</taxon>
        <taxon>Pseudomonadaceae</taxon>
        <taxon>Pseudomonas</taxon>
    </lineage>
</organism>
<dbReference type="EMBL" id="DSIN01000036">
    <property type="protein sequence ID" value="HEF29022.1"/>
    <property type="molecule type" value="Genomic_DNA"/>
</dbReference>
<evidence type="ECO:0000256" key="4">
    <source>
        <dbReference type="SAM" id="MobiDB-lite"/>
    </source>
</evidence>
<dbReference type="GO" id="GO:0005576">
    <property type="term" value="C:extracellular region"/>
    <property type="evidence" value="ECO:0007669"/>
    <property type="project" value="UniProtKB-SubCell"/>
</dbReference>
<evidence type="ECO:0000256" key="1">
    <source>
        <dbReference type="ARBA" id="ARBA00004613"/>
    </source>
</evidence>
<feature type="region of interest" description="Disordered" evidence="4">
    <location>
        <begin position="159"/>
        <end position="179"/>
    </location>
</feature>
<name>A0A7C1X147_9PSED</name>
<feature type="region of interest" description="Disordered" evidence="4">
    <location>
        <begin position="202"/>
        <end position="245"/>
    </location>
</feature>
<evidence type="ECO:0000256" key="3">
    <source>
        <dbReference type="ARBA" id="ARBA00022978"/>
    </source>
</evidence>
<proteinExistence type="predicted"/>
<comment type="caution">
    <text evidence="5">The sequence shown here is derived from an EMBL/GenBank/DDBJ whole genome shotgun (WGS) entry which is preliminary data.</text>
</comment>
<dbReference type="InterPro" id="IPR006961">
    <property type="entry name" value="HrpN/Z"/>
</dbReference>
<accession>A0A7C1X147</accession>
<reference evidence="5" key="1">
    <citation type="journal article" date="2020" name="mSystems">
        <title>Genome- and Community-Level Interaction Insights into Carbon Utilization and Element Cycling Functions of Hydrothermarchaeota in Hydrothermal Sediment.</title>
        <authorList>
            <person name="Zhou Z."/>
            <person name="Liu Y."/>
            <person name="Xu W."/>
            <person name="Pan J."/>
            <person name="Luo Z.H."/>
            <person name="Li M."/>
        </authorList>
    </citation>
    <scope>NUCLEOTIDE SEQUENCE [LARGE SCALE GENOMIC DNA]</scope>
    <source>
        <strain evidence="5">SpSt-200</strain>
    </source>
</reference>
<dbReference type="GO" id="GO:0052040">
    <property type="term" value="P:symbiont-mediated perturbation of host programmed cell death"/>
    <property type="evidence" value="ECO:0007669"/>
    <property type="project" value="UniProtKB-KW"/>
</dbReference>
<gene>
    <name evidence="5" type="ORF">ENP23_25100</name>
</gene>
<feature type="compositionally biased region" description="Polar residues" evidence="4">
    <location>
        <begin position="226"/>
        <end position="245"/>
    </location>
</feature>
<dbReference type="AlphaFoldDB" id="A0A7C1X147"/>
<sequence>MLSLNANTSPLQNLHIGTVASQPAQGGDKTPQSLKDVIDQLAQALTKGGHLDKESPLGQMVGKQMEKNNPLASLAGGSPDMIKAALGDLIKDKLGDNFGAAADAGQAGAGAPDLMSQTLNGLAKASLDDLLTKTDKGTTFSKDDMPLLEKIAEFMDQRTAQDPVKFPAPDSGSWKNELTAEGDNFLDGKETADFRSALDSLGGQLGQQQSGLSDAGSGSPLGNPVGSLSSSDPSGGAAQTPNSVNQDLGQLLGDLLQKGVNASVGGGLGTPMNDASQSGGATNSVTQDLGQLLSGLIKKGLEAEQNGAGVSGAGGQSNPFAQHDQQNMLAQAASALVSALVGGGSNSNTLS</sequence>
<comment type="subcellular location">
    <subcellularLocation>
        <location evidence="1">Secreted</location>
    </subcellularLocation>
</comment>
<evidence type="ECO:0000256" key="2">
    <source>
        <dbReference type="ARBA" id="ARBA00022525"/>
    </source>
</evidence>
<keyword evidence="3" id="KW-0928">Hypersensitive response elicitation</keyword>
<dbReference type="Pfam" id="PF04877">
    <property type="entry name" value="Harpin"/>
    <property type="match status" value="1"/>
</dbReference>
<keyword evidence="2" id="KW-0964">Secreted</keyword>
<evidence type="ECO:0000313" key="5">
    <source>
        <dbReference type="EMBL" id="HEF29022.1"/>
    </source>
</evidence>